<sequence length="516" mass="57759">MENTGGAAPCAAPNNGEAQLERTGRAKTMADNLGETTAAPQTDAAHTDTNTAGESHDAGGSADTGNTGNAQEEHGADETPRTTNTASAVTDQQSGTQRAADVARPGEAALMPLVVLSSASASAPIGPHYLDTDLRPWQLYDLSGAEAPDSIDTMIAYWSRYRALRGKTSADEHHALQYSWCAFIKRWNERHRLGQPFVVWLKYEEEKRRCRSLGALRKQVCSMTWEVECICFVEVVEGCRVCEIGGARRTRAKWDAEVAIKPLFERERSWIARYETLVDRDQGRGRHQADEDDEQRGRSSVRERSNQGRKRRCSCSSSAGRRVRQRERSRSRARSPRGDQTHVTAYYASPSLPATRSSRRRQVSVPWPEDWTRTREQYPEHHARAAHAPPMYQPQVDTRASGRDSGAAQARRYSGYDWDRGINQRRRTITAEQAPRDAARTDFGWIVLAESEQARSDAQDAMERAQRAEDAARAANSRAERAEQRSANLVERLRVLERRRSSTGTSAGLYGFRRPT</sequence>
<organism evidence="2 3">
    <name type="scientific">Phytophthora oleae</name>
    <dbReference type="NCBI Taxonomy" id="2107226"/>
    <lineage>
        <taxon>Eukaryota</taxon>
        <taxon>Sar</taxon>
        <taxon>Stramenopiles</taxon>
        <taxon>Oomycota</taxon>
        <taxon>Peronosporomycetes</taxon>
        <taxon>Peronosporales</taxon>
        <taxon>Peronosporaceae</taxon>
        <taxon>Phytophthora</taxon>
    </lineage>
</organism>
<proteinExistence type="predicted"/>
<dbReference type="EMBL" id="JBIMZQ010000080">
    <property type="protein sequence ID" value="KAL3656497.1"/>
    <property type="molecule type" value="Genomic_DNA"/>
</dbReference>
<dbReference type="Proteomes" id="UP001632037">
    <property type="component" value="Unassembled WGS sequence"/>
</dbReference>
<feature type="region of interest" description="Disordered" evidence="1">
    <location>
        <begin position="281"/>
        <end position="365"/>
    </location>
</feature>
<gene>
    <name evidence="2" type="ORF">V7S43_018644</name>
</gene>
<feature type="compositionally biased region" description="Basic and acidic residues" evidence="1">
    <location>
        <begin position="71"/>
        <end position="80"/>
    </location>
</feature>
<feature type="region of interest" description="Disordered" evidence="1">
    <location>
        <begin position="1"/>
        <end position="101"/>
    </location>
</feature>
<dbReference type="AlphaFoldDB" id="A0ABD3ES31"/>
<evidence type="ECO:0000313" key="2">
    <source>
        <dbReference type="EMBL" id="KAL3656497.1"/>
    </source>
</evidence>
<feature type="compositionally biased region" description="Basic and acidic residues" evidence="1">
    <location>
        <begin position="281"/>
        <end position="306"/>
    </location>
</feature>
<feature type="compositionally biased region" description="Basic and acidic residues" evidence="1">
    <location>
        <begin position="326"/>
        <end position="340"/>
    </location>
</feature>
<feature type="compositionally biased region" description="Basic and acidic residues" evidence="1">
    <location>
        <begin position="456"/>
        <end position="484"/>
    </location>
</feature>
<evidence type="ECO:0000313" key="3">
    <source>
        <dbReference type="Proteomes" id="UP001632037"/>
    </source>
</evidence>
<feature type="region of interest" description="Disordered" evidence="1">
    <location>
        <begin position="456"/>
        <end position="487"/>
    </location>
</feature>
<feature type="compositionally biased region" description="Polar residues" evidence="1">
    <location>
        <begin position="81"/>
        <end position="97"/>
    </location>
</feature>
<reference evidence="2 3" key="1">
    <citation type="submission" date="2024-09" db="EMBL/GenBank/DDBJ databases">
        <title>Genome sequencing and assembly of Phytophthora oleae, isolate VK10A, causative agent of rot of olive drupes.</title>
        <authorList>
            <person name="Conti Taguali S."/>
            <person name="Riolo M."/>
            <person name="La Spada F."/>
            <person name="Cacciola S.O."/>
            <person name="Dionisio G."/>
        </authorList>
    </citation>
    <scope>NUCLEOTIDE SEQUENCE [LARGE SCALE GENOMIC DNA]</scope>
    <source>
        <strain evidence="2 3">VK10A</strain>
    </source>
</reference>
<feature type="compositionally biased region" description="Low complexity" evidence="1">
    <location>
        <begin position="1"/>
        <end position="18"/>
    </location>
</feature>
<evidence type="ECO:0000256" key="1">
    <source>
        <dbReference type="SAM" id="MobiDB-lite"/>
    </source>
</evidence>
<name>A0ABD3ES31_9STRA</name>
<keyword evidence="3" id="KW-1185">Reference proteome</keyword>
<comment type="caution">
    <text evidence="2">The sequence shown here is derived from an EMBL/GenBank/DDBJ whole genome shotgun (WGS) entry which is preliminary data.</text>
</comment>
<protein>
    <submittedName>
        <fullName evidence="2">Uncharacterized protein</fullName>
    </submittedName>
</protein>
<accession>A0ABD3ES31</accession>